<evidence type="ECO:0000313" key="2">
    <source>
        <dbReference type="Proteomes" id="UP000187283"/>
    </source>
</evidence>
<name>A0A1R1X9A9_9FUNG</name>
<organism evidence="1 2">
    <name type="scientific">Smittium culicis</name>
    <dbReference type="NCBI Taxonomy" id="133412"/>
    <lineage>
        <taxon>Eukaryota</taxon>
        <taxon>Fungi</taxon>
        <taxon>Fungi incertae sedis</taxon>
        <taxon>Zoopagomycota</taxon>
        <taxon>Kickxellomycotina</taxon>
        <taxon>Harpellomycetes</taxon>
        <taxon>Harpellales</taxon>
        <taxon>Legeriomycetaceae</taxon>
        <taxon>Smittium</taxon>
    </lineage>
</organism>
<accession>A0A1R1X9A9</accession>
<feature type="non-terminal residue" evidence="1">
    <location>
        <position position="33"/>
    </location>
</feature>
<keyword evidence="2" id="KW-1185">Reference proteome</keyword>
<protein>
    <submittedName>
        <fullName evidence="1">Uncharacterized protein</fullName>
    </submittedName>
</protein>
<evidence type="ECO:0000313" key="1">
    <source>
        <dbReference type="EMBL" id="OMJ11189.1"/>
    </source>
</evidence>
<proteinExistence type="predicted"/>
<sequence length="33" mass="3727">MDVYKWQMIASNLPQKEYVVLMINLGGTGALQD</sequence>
<dbReference type="EMBL" id="LSSN01004632">
    <property type="protein sequence ID" value="OMJ11189.1"/>
    <property type="molecule type" value="Genomic_DNA"/>
</dbReference>
<gene>
    <name evidence="1" type="ORF">AYI70_g9878</name>
</gene>
<comment type="caution">
    <text evidence="1">The sequence shown here is derived from an EMBL/GenBank/DDBJ whole genome shotgun (WGS) entry which is preliminary data.</text>
</comment>
<dbReference type="Proteomes" id="UP000187283">
    <property type="component" value="Unassembled WGS sequence"/>
</dbReference>
<reference evidence="1 2" key="1">
    <citation type="submission" date="2017-01" db="EMBL/GenBank/DDBJ databases">
        <authorList>
            <person name="Mah S.A."/>
            <person name="Swanson W.J."/>
            <person name="Moy G.W."/>
            <person name="Vacquier V.D."/>
        </authorList>
    </citation>
    <scope>NUCLEOTIDE SEQUENCE [LARGE SCALE GENOMIC DNA]</scope>
    <source>
        <strain evidence="1 2">GSMNP</strain>
    </source>
</reference>
<dbReference type="AlphaFoldDB" id="A0A1R1X9A9"/>